<dbReference type="InterPro" id="IPR002750">
    <property type="entry name" value="CobE/GbiG_C"/>
</dbReference>
<dbReference type="RefSeq" id="WP_193736299.1">
    <property type="nucleotide sequence ID" value="NZ_CP063304.1"/>
</dbReference>
<feature type="domain" description="Cobalamin synthesis G N-terminal" evidence="2">
    <location>
        <begin position="54"/>
        <end position="134"/>
    </location>
</feature>
<evidence type="ECO:0000313" key="4">
    <source>
        <dbReference type="EMBL" id="QOV19979.1"/>
    </source>
</evidence>
<keyword evidence="4" id="KW-0378">Hydrolase</keyword>
<dbReference type="InterPro" id="IPR052553">
    <property type="entry name" value="CbiG_hydrolase"/>
</dbReference>
<dbReference type="InterPro" id="IPR021745">
    <property type="entry name" value="CbiG_mid"/>
</dbReference>
<dbReference type="PANTHER" id="PTHR37477:SF1">
    <property type="entry name" value="COBALT-PRECORRIN-5A HYDROLASE"/>
    <property type="match status" value="1"/>
</dbReference>
<gene>
    <name evidence="4" type="ORF">INP51_03175</name>
</gene>
<evidence type="ECO:0000259" key="3">
    <source>
        <dbReference type="Pfam" id="PF11761"/>
    </source>
</evidence>
<feature type="domain" description="CobE/GbiG C-terminal" evidence="1">
    <location>
        <begin position="227"/>
        <end position="342"/>
    </location>
</feature>
<proteinExistence type="predicted"/>
<dbReference type="InterPro" id="IPR038029">
    <property type="entry name" value="GbiG_N_sf"/>
</dbReference>
<dbReference type="EMBL" id="CP063304">
    <property type="protein sequence ID" value="QOV19979.1"/>
    <property type="molecule type" value="Genomic_DNA"/>
</dbReference>
<keyword evidence="5" id="KW-1185">Reference proteome</keyword>
<organism evidence="4 5">
    <name type="scientific">Blautia liquoris</name>
    <dbReference type="NCBI Taxonomy" id="2779518"/>
    <lineage>
        <taxon>Bacteria</taxon>
        <taxon>Bacillati</taxon>
        <taxon>Bacillota</taxon>
        <taxon>Clostridia</taxon>
        <taxon>Lachnospirales</taxon>
        <taxon>Lachnospiraceae</taxon>
        <taxon>Blautia</taxon>
    </lineage>
</organism>
<name>A0A7M2RI94_9FIRM</name>
<dbReference type="Proteomes" id="UP000593601">
    <property type="component" value="Chromosome"/>
</dbReference>
<dbReference type="SUPFAM" id="SSF159672">
    <property type="entry name" value="CbiG N-terminal domain-like"/>
    <property type="match status" value="1"/>
</dbReference>
<protein>
    <submittedName>
        <fullName evidence="4">Cobalt-precorrin 5A hydrolase</fullName>
    </submittedName>
</protein>
<dbReference type="GO" id="GO:0016787">
    <property type="term" value="F:hydrolase activity"/>
    <property type="evidence" value="ECO:0007669"/>
    <property type="project" value="UniProtKB-KW"/>
</dbReference>
<evidence type="ECO:0000313" key="5">
    <source>
        <dbReference type="Proteomes" id="UP000593601"/>
    </source>
</evidence>
<dbReference type="AlphaFoldDB" id="A0A7M2RI94"/>
<evidence type="ECO:0000259" key="2">
    <source>
        <dbReference type="Pfam" id="PF11760"/>
    </source>
</evidence>
<dbReference type="Pfam" id="PF11760">
    <property type="entry name" value="CbiG_N"/>
    <property type="match status" value="1"/>
</dbReference>
<dbReference type="PANTHER" id="PTHR37477">
    <property type="entry name" value="COBALT-PRECORRIN-5A HYDROLASE"/>
    <property type="match status" value="1"/>
</dbReference>
<sequence>MKIAGICFTQNGYHLLEKIEKILRQEDHDVCVAYKSRFSAKDHPEKLQEDLKEWVGKRFLDSDAVIFIGATGITVRTIAPYVKDKRQDPAVIVLDESGKFCIPLLSGHIGGANDLAVWLADRIHAVPVVTTATDINDIFAVDVYAKKNHMTLSNMTYAKEVSASLLSGYPVGFQSDFPVEGALPSGFVWEKDLGPEDPETVTLGVSVSPSYKNAHFDHCLWLIPKCITIGIGCRKGATSAQIADLVRDVLKENYLYPEALSRVATIDRKAEEPGLLQFCRELDLPMVTYTAEELNAAKGKFTPSKFVKDTTGVDNVCERCAMLAGNGEMIVKKTQKDGVTCACVLSDWRVSFE</sequence>
<dbReference type="GO" id="GO:0009236">
    <property type="term" value="P:cobalamin biosynthetic process"/>
    <property type="evidence" value="ECO:0007669"/>
    <property type="project" value="InterPro"/>
</dbReference>
<dbReference type="Gene3D" id="3.30.420.180">
    <property type="entry name" value="CobE/GbiG C-terminal domain"/>
    <property type="match status" value="1"/>
</dbReference>
<accession>A0A7M2RI94</accession>
<reference evidence="4 5" key="1">
    <citation type="submission" date="2020-10" db="EMBL/GenBank/DDBJ databases">
        <title>Blautia liquoris sp.nov., isolated from the mud in a fermentation cellar used for the production of Chinese strong-flavoured liquor.</title>
        <authorList>
            <person name="Lu L."/>
        </authorList>
    </citation>
    <scope>NUCLEOTIDE SEQUENCE [LARGE SCALE GENOMIC DNA]</scope>
    <source>
        <strain evidence="4 5">LZLJ-3</strain>
    </source>
</reference>
<dbReference type="InterPro" id="IPR036518">
    <property type="entry name" value="CobE/GbiG_C_sf"/>
</dbReference>
<evidence type="ECO:0000259" key="1">
    <source>
        <dbReference type="Pfam" id="PF01890"/>
    </source>
</evidence>
<dbReference type="Pfam" id="PF01890">
    <property type="entry name" value="CbiG_C"/>
    <property type="match status" value="1"/>
</dbReference>
<feature type="domain" description="Cobalamin biosynthesis central region" evidence="3">
    <location>
        <begin position="139"/>
        <end position="224"/>
    </location>
</feature>
<dbReference type="Gene3D" id="3.40.50.11220">
    <property type="match status" value="1"/>
</dbReference>
<dbReference type="Pfam" id="PF11761">
    <property type="entry name" value="CbiG_mid"/>
    <property type="match status" value="1"/>
</dbReference>
<dbReference type="InterPro" id="IPR021744">
    <property type="entry name" value="CbiG_N"/>
</dbReference>
<dbReference type="SUPFAM" id="SSF159664">
    <property type="entry name" value="CobE/GbiG C-terminal domain-like"/>
    <property type="match status" value="1"/>
</dbReference>
<dbReference type="KEGG" id="bliq:INP51_03175"/>